<feature type="compositionally biased region" description="Polar residues" evidence="1">
    <location>
        <begin position="63"/>
        <end position="77"/>
    </location>
</feature>
<feature type="region of interest" description="Disordered" evidence="1">
    <location>
        <begin position="57"/>
        <end position="77"/>
    </location>
</feature>
<dbReference type="EMBL" id="LBRB01000029">
    <property type="protein sequence ID" value="KKP87882.1"/>
    <property type="molecule type" value="Genomic_DNA"/>
</dbReference>
<feature type="compositionally biased region" description="Polar residues" evidence="1">
    <location>
        <begin position="1"/>
        <end position="26"/>
    </location>
</feature>
<evidence type="ECO:0000313" key="3">
    <source>
        <dbReference type="EMBL" id="KKP87882.1"/>
    </source>
</evidence>
<gene>
    <name evidence="3" type="ORF">UR93_C0029G0008</name>
</gene>
<evidence type="ECO:0000256" key="1">
    <source>
        <dbReference type="SAM" id="MobiDB-lite"/>
    </source>
</evidence>
<proteinExistence type="predicted"/>
<comment type="caution">
    <text evidence="3">The sequence shown here is derived from an EMBL/GenBank/DDBJ whole genome shotgun (WGS) entry which is preliminary data.</text>
</comment>
<name>A0A0G0G832_9BACT</name>
<dbReference type="STRING" id="1618333.UR93_C0029G0008"/>
<sequence>MENNMEQNTNEPVETAQTNSPDQLSNIDKPKTKTKLLWWVLGIVVLVGIAYGGWYLGKKQDTRNNNQTNPKTQNSNI</sequence>
<feature type="transmembrane region" description="Helical" evidence="2">
    <location>
        <begin position="36"/>
        <end position="57"/>
    </location>
</feature>
<evidence type="ECO:0000313" key="4">
    <source>
        <dbReference type="Proteomes" id="UP000034316"/>
    </source>
</evidence>
<dbReference type="AlphaFoldDB" id="A0A0G0G832"/>
<reference evidence="3 4" key="1">
    <citation type="journal article" date="2015" name="Nature">
        <title>rRNA introns, odd ribosomes, and small enigmatic genomes across a large radiation of phyla.</title>
        <authorList>
            <person name="Brown C.T."/>
            <person name="Hug L.A."/>
            <person name="Thomas B.C."/>
            <person name="Sharon I."/>
            <person name="Castelle C.J."/>
            <person name="Singh A."/>
            <person name="Wilkins M.J."/>
            <person name="Williams K.H."/>
            <person name="Banfield J.F."/>
        </authorList>
    </citation>
    <scope>NUCLEOTIDE SEQUENCE [LARGE SCALE GENOMIC DNA]</scope>
</reference>
<feature type="region of interest" description="Disordered" evidence="1">
    <location>
        <begin position="1"/>
        <end position="28"/>
    </location>
</feature>
<keyword evidence="2" id="KW-0472">Membrane</keyword>
<keyword evidence="2" id="KW-1133">Transmembrane helix</keyword>
<dbReference type="Proteomes" id="UP000034316">
    <property type="component" value="Unassembled WGS sequence"/>
</dbReference>
<accession>A0A0G0G832</accession>
<keyword evidence="2" id="KW-0812">Transmembrane</keyword>
<organism evidence="3 4">
    <name type="scientific">Berkelbacteria bacterium GW2011_GWA2_35_9</name>
    <dbReference type="NCBI Taxonomy" id="1618333"/>
    <lineage>
        <taxon>Bacteria</taxon>
        <taxon>Candidatus Berkelbacteria</taxon>
    </lineage>
</organism>
<evidence type="ECO:0000256" key="2">
    <source>
        <dbReference type="SAM" id="Phobius"/>
    </source>
</evidence>
<protein>
    <submittedName>
        <fullName evidence="3">Uncharacterized protein</fullName>
    </submittedName>
</protein>